<sequence length="162" mass="17681">MRRVQLGAPITDFGQRKPISFDALFSSDSESDTEMSAVEEKVDTPVAVAIPLATVNTNANANATANASATATANASENRKFNISPTNISDVKAIFKNTIERSASPDYLPYDKSDDPISTWTQKVTESFERASEKKTDGFSSLTPDFKESLGRLSFFRRPMAT</sequence>
<reference evidence="1" key="1">
    <citation type="journal article" date="2020" name="Nature">
        <title>Giant virus diversity and host interactions through global metagenomics.</title>
        <authorList>
            <person name="Schulz F."/>
            <person name="Roux S."/>
            <person name="Paez-Espino D."/>
            <person name="Jungbluth S."/>
            <person name="Walsh D.A."/>
            <person name="Denef V.J."/>
            <person name="McMahon K.D."/>
            <person name="Konstantinidis K.T."/>
            <person name="Eloe-Fadrosh E.A."/>
            <person name="Kyrpides N.C."/>
            <person name="Woyke T."/>
        </authorList>
    </citation>
    <scope>NUCLEOTIDE SEQUENCE</scope>
    <source>
        <strain evidence="1">GVMAG-M-3300027759-16</strain>
    </source>
</reference>
<proteinExistence type="predicted"/>
<organism evidence="1">
    <name type="scientific">viral metagenome</name>
    <dbReference type="NCBI Taxonomy" id="1070528"/>
    <lineage>
        <taxon>unclassified sequences</taxon>
        <taxon>metagenomes</taxon>
        <taxon>organismal metagenomes</taxon>
    </lineage>
</organism>
<evidence type="ECO:0000313" key="1">
    <source>
        <dbReference type="EMBL" id="QHU26349.1"/>
    </source>
</evidence>
<accession>A0A6C0L5Y8</accession>
<dbReference type="EMBL" id="MN740439">
    <property type="protein sequence ID" value="QHU26349.1"/>
    <property type="molecule type" value="Genomic_DNA"/>
</dbReference>
<protein>
    <submittedName>
        <fullName evidence="1">Uncharacterized protein</fullName>
    </submittedName>
</protein>
<name>A0A6C0L5Y8_9ZZZZ</name>
<dbReference type="AlphaFoldDB" id="A0A6C0L5Y8"/>